<organism evidence="4 5">
    <name type="scientific">Candidatus Lambdaproteobacteria bacterium RIFOXYD2_FULL_50_16</name>
    <dbReference type="NCBI Taxonomy" id="1817772"/>
    <lineage>
        <taxon>Bacteria</taxon>
        <taxon>Pseudomonadati</taxon>
        <taxon>Pseudomonadota</taxon>
        <taxon>Candidatus Lambdaproteobacteria</taxon>
    </lineage>
</organism>
<dbReference type="InterPro" id="IPR036412">
    <property type="entry name" value="HAD-like_sf"/>
</dbReference>
<sequence length="220" mass="24310">MDIEGTTSSIDFVHKELFPFAAKALPSFLKNHAQETAVSFILKSLGEDPGYQDLEQLGQILLGWIKADLKEPRLKSLQGLIWQAGYQSGQLKGHVYPEVPGVLKAWAGAGLKLGIYSSGSVLAQKLIFGYSVAGDLNQWLTYYFDTQIGGKKEVRSYQNIAESTGVNPSEILFLSDIAEELAAAEEAGYLVTELRRDHLPPTRVGFAAQNFEQVRAFWKI</sequence>
<dbReference type="Proteomes" id="UP000178449">
    <property type="component" value="Unassembled WGS sequence"/>
</dbReference>
<dbReference type="PRINTS" id="PR00413">
    <property type="entry name" value="HADHALOGNASE"/>
</dbReference>
<dbReference type="STRING" id="1817772.A2527_07815"/>
<dbReference type="InterPro" id="IPR006439">
    <property type="entry name" value="HAD-SF_hydro_IA"/>
</dbReference>
<dbReference type="SFLD" id="SFLDG01133">
    <property type="entry name" value="C1.5.4:_Enolase-phosphatase_Li"/>
    <property type="match status" value="1"/>
</dbReference>
<dbReference type="Gene3D" id="3.40.50.1000">
    <property type="entry name" value="HAD superfamily/HAD-like"/>
    <property type="match status" value="1"/>
</dbReference>
<evidence type="ECO:0000313" key="5">
    <source>
        <dbReference type="Proteomes" id="UP000178449"/>
    </source>
</evidence>
<accession>A0A1F6GB14</accession>
<dbReference type="NCBIfam" id="TIGR01691">
    <property type="entry name" value="enolase-ppase"/>
    <property type="match status" value="1"/>
</dbReference>
<dbReference type="Gene3D" id="1.10.720.60">
    <property type="match status" value="1"/>
</dbReference>
<keyword evidence="1" id="KW-0028">Amino-acid biosynthesis</keyword>
<dbReference type="EMBL" id="MFNE01000026">
    <property type="protein sequence ID" value="OGG95296.1"/>
    <property type="molecule type" value="Genomic_DNA"/>
</dbReference>
<dbReference type="GO" id="GO:0043874">
    <property type="term" value="F:acireductone synthase activity"/>
    <property type="evidence" value="ECO:0007669"/>
    <property type="project" value="InterPro"/>
</dbReference>
<protein>
    <submittedName>
        <fullName evidence="4">2,3-diketo-5-methylthio-1-phosphopentane phosphatase</fullName>
    </submittedName>
</protein>
<dbReference type="SUPFAM" id="SSF56784">
    <property type="entry name" value="HAD-like"/>
    <property type="match status" value="1"/>
</dbReference>
<keyword evidence="3" id="KW-0486">Methionine biosynthesis</keyword>
<dbReference type="SFLD" id="SFLDG01129">
    <property type="entry name" value="C1.5:_HAD__Beta-PGM__Phosphata"/>
    <property type="match status" value="1"/>
</dbReference>
<keyword evidence="2" id="KW-0378">Hydrolase</keyword>
<dbReference type="PANTHER" id="PTHR20371:SF1">
    <property type="entry name" value="ENOLASE-PHOSPHATASE E1"/>
    <property type="match status" value="1"/>
</dbReference>
<reference evidence="4 5" key="1">
    <citation type="journal article" date="2016" name="Nat. Commun.">
        <title>Thousands of microbial genomes shed light on interconnected biogeochemical processes in an aquifer system.</title>
        <authorList>
            <person name="Anantharaman K."/>
            <person name="Brown C.T."/>
            <person name="Hug L.A."/>
            <person name="Sharon I."/>
            <person name="Castelle C.J."/>
            <person name="Probst A.J."/>
            <person name="Thomas B.C."/>
            <person name="Singh A."/>
            <person name="Wilkins M.J."/>
            <person name="Karaoz U."/>
            <person name="Brodie E.L."/>
            <person name="Williams K.H."/>
            <person name="Hubbard S.S."/>
            <person name="Banfield J.F."/>
        </authorList>
    </citation>
    <scope>NUCLEOTIDE SEQUENCE [LARGE SCALE GENOMIC DNA]</scope>
</reference>
<evidence type="ECO:0000256" key="1">
    <source>
        <dbReference type="ARBA" id="ARBA00022605"/>
    </source>
</evidence>
<dbReference type="Pfam" id="PF00702">
    <property type="entry name" value="Hydrolase"/>
    <property type="match status" value="1"/>
</dbReference>
<comment type="caution">
    <text evidence="4">The sequence shown here is derived from an EMBL/GenBank/DDBJ whole genome shotgun (WGS) entry which is preliminary data.</text>
</comment>
<gene>
    <name evidence="4" type="ORF">A2527_07815</name>
</gene>
<dbReference type="GO" id="GO:0000287">
    <property type="term" value="F:magnesium ion binding"/>
    <property type="evidence" value="ECO:0007669"/>
    <property type="project" value="InterPro"/>
</dbReference>
<dbReference type="InterPro" id="IPR023943">
    <property type="entry name" value="Enolase-ppase_E1"/>
</dbReference>
<dbReference type="CDD" id="cd01629">
    <property type="entry name" value="HAD_EP"/>
    <property type="match status" value="1"/>
</dbReference>
<dbReference type="InterPro" id="IPR023214">
    <property type="entry name" value="HAD_sf"/>
</dbReference>
<dbReference type="GO" id="GO:0019509">
    <property type="term" value="P:L-methionine salvage from methylthioadenosine"/>
    <property type="evidence" value="ECO:0007669"/>
    <property type="project" value="InterPro"/>
</dbReference>
<dbReference type="NCBIfam" id="TIGR01549">
    <property type="entry name" value="HAD-SF-IA-v1"/>
    <property type="match status" value="1"/>
</dbReference>
<dbReference type="AlphaFoldDB" id="A0A1F6GB14"/>
<evidence type="ECO:0000313" key="4">
    <source>
        <dbReference type="EMBL" id="OGG95296.1"/>
    </source>
</evidence>
<name>A0A1F6GB14_9PROT</name>
<dbReference type="SFLD" id="SFLDS00003">
    <property type="entry name" value="Haloacid_Dehalogenase"/>
    <property type="match status" value="1"/>
</dbReference>
<proteinExistence type="predicted"/>
<dbReference type="PANTHER" id="PTHR20371">
    <property type="entry name" value="ENOLASE-PHOSPHATASE E1"/>
    <property type="match status" value="1"/>
</dbReference>
<evidence type="ECO:0000256" key="3">
    <source>
        <dbReference type="ARBA" id="ARBA00023167"/>
    </source>
</evidence>
<evidence type="ECO:0000256" key="2">
    <source>
        <dbReference type="ARBA" id="ARBA00022801"/>
    </source>
</evidence>